<gene>
    <name evidence="2" type="ORF">IAB12_04650</name>
</gene>
<dbReference type="PROSITE" id="PS50878">
    <property type="entry name" value="RT_POL"/>
    <property type="match status" value="1"/>
</dbReference>
<reference evidence="2" key="1">
    <citation type="journal article" date="2021" name="PeerJ">
        <title>Extensive microbial diversity within the chicken gut microbiome revealed by metagenomics and culture.</title>
        <authorList>
            <person name="Gilroy R."/>
            <person name="Ravi A."/>
            <person name="Getino M."/>
            <person name="Pursley I."/>
            <person name="Horton D.L."/>
            <person name="Alikhan N.F."/>
            <person name="Baker D."/>
            <person name="Gharbi K."/>
            <person name="Hall N."/>
            <person name="Watson M."/>
            <person name="Adriaenssens E.M."/>
            <person name="Foster-Nyarko E."/>
            <person name="Jarju S."/>
            <person name="Secka A."/>
            <person name="Antonio M."/>
            <person name="Oren A."/>
            <person name="Chaudhuri R.R."/>
            <person name="La Ragione R."/>
            <person name="Hildebrand F."/>
            <person name="Pallen M.J."/>
        </authorList>
    </citation>
    <scope>NUCLEOTIDE SEQUENCE</scope>
    <source>
        <strain evidence="2">Gambia11-129</strain>
    </source>
</reference>
<comment type="caution">
    <text evidence="2">The sequence shown here is derived from an EMBL/GenBank/DDBJ whole genome shotgun (WGS) entry which is preliminary data.</text>
</comment>
<evidence type="ECO:0000259" key="1">
    <source>
        <dbReference type="PROSITE" id="PS50878"/>
    </source>
</evidence>
<evidence type="ECO:0000313" key="2">
    <source>
        <dbReference type="EMBL" id="HIV99047.1"/>
    </source>
</evidence>
<organism evidence="2 3">
    <name type="scientific">Candidatus Ornithospirochaeta avicola</name>
    <dbReference type="NCBI Taxonomy" id="2840896"/>
    <lineage>
        <taxon>Bacteria</taxon>
        <taxon>Pseudomonadati</taxon>
        <taxon>Spirochaetota</taxon>
        <taxon>Spirochaetia</taxon>
        <taxon>Spirochaetales</taxon>
        <taxon>Spirochaetaceae</taxon>
        <taxon>Spirochaetaceae incertae sedis</taxon>
        <taxon>Candidatus Ornithospirochaeta</taxon>
    </lineage>
</organism>
<proteinExistence type="predicted"/>
<sequence length="212" mass="25545">MGKGIRGNWDSQKEWIISRSYTEEEKKEAVDFYLHYVLDLWFEKAVKPKLREYSCYVRYVDDFLILFENRDEAERVLVAIRARMEKFSLELADEKTKIISFGRFKGTKESFDFLGFTFSNGKTRKGYYSVQVSTSKKKLKVKRQAVKEWLRERMHEPIDETMKLLNLKPQDHCNYYAVNGNLKAIRSFYEYVKNRFIRTMRRVRRIDSHGRN</sequence>
<reference evidence="2" key="2">
    <citation type="submission" date="2021-04" db="EMBL/GenBank/DDBJ databases">
        <authorList>
            <person name="Gilroy R."/>
        </authorList>
    </citation>
    <scope>NUCLEOTIDE SEQUENCE</scope>
    <source>
        <strain evidence="2">Gambia11-129</strain>
    </source>
</reference>
<protein>
    <recommendedName>
        <fullName evidence="1">Reverse transcriptase domain-containing protein</fullName>
    </recommendedName>
</protein>
<accession>A0A9D1PTI0</accession>
<dbReference type="InterPro" id="IPR000477">
    <property type="entry name" value="RT_dom"/>
</dbReference>
<evidence type="ECO:0000313" key="3">
    <source>
        <dbReference type="Proteomes" id="UP000823936"/>
    </source>
</evidence>
<dbReference type="Proteomes" id="UP000823936">
    <property type="component" value="Unassembled WGS sequence"/>
</dbReference>
<feature type="domain" description="Reverse transcriptase" evidence="1">
    <location>
        <begin position="1"/>
        <end position="118"/>
    </location>
</feature>
<dbReference type="EMBL" id="DXHU01000018">
    <property type="protein sequence ID" value="HIV99047.1"/>
    <property type="molecule type" value="Genomic_DNA"/>
</dbReference>
<dbReference type="SUPFAM" id="SSF56672">
    <property type="entry name" value="DNA/RNA polymerases"/>
    <property type="match status" value="1"/>
</dbReference>
<dbReference type="AlphaFoldDB" id="A0A9D1PTI0"/>
<dbReference type="InterPro" id="IPR043502">
    <property type="entry name" value="DNA/RNA_pol_sf"/>
</dbReference>
<name>A0A9D1PTI0_9SPIO</name>
<dbReference type="Pfam" id="PF00078">
    <property type="entry name" value="RVT_1"/>
    <property type="match status" value="1"/>
</dbReference>